<sequence>MIEMCELGMVKYLLFVFNFLFAVSGLGLIIAGSVILSDVGDFSRFMETRIIAMPILLIIVGIIVFLVAALGCLGAIKESYYALMAFALCLLIIFVVELAVGIAAAVYKGEFQVLLKENLKESLDVYYDSKVDRIAWDNMQINLECCGVDGPEDWSGGRPFSCCHRTKKGAPPPTNMHCNSSERGDEIVYSDGCFDKLQEKANTGAKTLTGVGIGIAFVEIIGVMLACWLANAIKKRDEMK</sequence>
<dbReference type="PRINTS" id="PR00259">
    <property type="entry name" value="TMFOUR"/>
</dbReference>
<evidence type="ECO:0000313" key="8">
    <source>
        <dbReference type="Proteomes" id="UP000192223"/>
    </source>
</evidence>
<evidence type="ECO:0000256" key="5">
    <source>
        <dbReference type="ARBA" id="ARBA00023136"/>
    </source>
</evidence>
<feature type="disulfide bond" evidence="6">
    <location>
        <begin position="146"/>
        <end position="162"/>
    </location>
</feature>
<comment type="similarity">
    <text evidence="2 7">Belongs to the tetraspanin (TM4SF) family.</text>
</comment>
<dbReference type="SUPFAM" id="SSF48652">
    <property type="entry name" value="Tetraspanin"/>
    <property type="match status" value="1"/>
</dbReference>
<feature type="transmembrane region" description="Helical" evidence="7">
    <location>
        <begin position="51"/>
        <end position="73"/>
    </location>
</feature>
<dbReference type="AlphaFoldDB" id="A0A7F5R7Y1"/>
<keyword evidence="5 7" id="KW-0472">Membrane</keyword>
<dbReference type="OrthoDB" id="5982705at2759"/>
<accession>A0A7F5R7Y1</accession>
<comment type="subcellular location">
    <subcellularLocation>
        <location evidence="1 7">Membrane</location>
        <topology evidence="1 7">Multi-pass membrane protein</topology>
    </subcellularLocation>
</comment>
<evidence type="ECO:0000256" key="2">
    <source>
        <dbReference type="ARBA" id="ARBA00006840"/>
    </source>
</evidence>
<proteinExistence type="inferred from homology"/>
<dbReference type="PANTHER" id="PTHR19282:SF273">
    <property type="entry name" value="TETRASPANIN"/>
    <property type="match status" value="1"/>
</dbReference>
<dbReference type="KEGG" id="apln:108744343"/>
<reference evidence="9" key="1">
    <citation type="submission" date="2025-08" db="UniProtKB">
        <authorList>
            <consortium name="RefSeq"/>
        </authorList>
    </citation>
    <scope>IDENTIFICATION</scope>
    <source>
        <tissue evidence="9">Entire body</tissue>
    </source>
</reference>
<evidence type="ECO:0000256" key="4">
    <source>
        <dbReference type="ARBA" id="ARBA00022989"/>
    </source>
</evidence>
<evidence type="ECO:0000256" key="3">
    <source>
        <dbReference type="ARBA" id="ARBA00022692"/>
    </source>
</evidence>
<dbReference type="PANTHER" id="PTHR19282">
    <property type="entry name" value="TETRASPANIN"/>
    <property type="match status" value="1"/>
</dbReference>
<dbReference type="InParanoid" id="A0A7F5R7Y1"/>
<evidence type="ECO:0000313" key="9">
    <source>
        <dbReference type="RefSeq" id="XP_025832077.1"/>
    </source>
</evidence>
<protein>
    <recommendedName>
        <fullName evidence="7">Tetraspanin</fullName>
    </recommendedName>
</protein>
<evidence type="ECO:0000256" key="1">
    <source>
        <dbReference type="ARBA" id="ARBA00004141"/>
    </source>
</evidence>
<dbReference type="FunCoup" id="A0A7F5R7Y1">
    <property type="interactions" value="63"/>
</dbReference>
<organism evidence="8 9">
    <name type="scientific">Agrilus planipennis</name>
    <name type="common">Emerald ash borer</name>
    <name type="synonym">Agrilus marcopoli</name>
    <dbReference type="NCBI Taxonomy" id="224129"/>
    <lineage>
        <taxon>Eukaryota</taxon>
        <taxon>Metazoa</taxon>
        <taxon>Ecdysozoa</taxon>
        <taxon>Arthropoda</taxon>
        <taxon>Hexapoda</taxon>
        <taxon>Insecta</taxon>
        <taxon>Pterygota</taxon>
        <taxon>Neoptera</taxon>
        <taxon>Endopterygota</taxon>
        <taxon>Coleoptera</taxon>
        <taxon>Polyphaga</taxon>
        <taxon>Elateriformia</taxon>
        <taxon>Buprestoidea</taxon>
        <taxon>Buprestidae</taxon>
        <taxon>Agrilinae</taxon>
        <taxon>Agrilus</taxon>
    </lineage>
</organism>
<dbReference type="GeneID" id="108744343"/>
<dbReference type="InterPro" id="IPR008952">
    <property type="entry name" value="Tetraspanin_EC2_sf"/>
</dbReference>
<keyword evidence="8" id="KW-1185">Reference proteome</keyword>
<dbReference type="RefSeq" id="XP_025832077.1">
    <property type="nucleotide sequence ID" value="XM_025976292.1"/>
</dbReference>
<dbReference type="Gene3D" id="1.10.1450.10">
    <property type="entry name" value="Tetraspanin"/>
    <property type="match status" value="1"/>
</dbReference>
<name>A0A7F5R7Y1_AGRPL</name>
<dbReference type="InterPro" id="IPR000301">
    <property type="entry name" value="Tetraspanin_animals"/>
</dbReference>
<dbReference type="InterPro" id="IPR018499">
    <property type="entry name" value="Tetraspanin/Peripherin"/>
</dbReference>
<feature type="transmembrane region" description="Helical" evidence="7">
    <location>
        <begin position="208"/>
        <end position="230"/>
    </location>
</feature>
<dbReference type="PIRSF" id="PIRSF002419">
    <property type="entry name" value="Tetraspanin"/>
    <property type="match status" value="1"/>
</dbReference>
<feature type="transmembrane region" description="Helical" evidence="7">
    <location>
        <begin position="12"/>
        <end position="36"/>
    </location>
</feature>
<dbReference type="Pfam" id="PF00335">
    <property type="entry name" value="Tetraspanin"/>
    <property type="match status" value="1"/>
</dbReference>
<evidence type="ECO:0000256" key="6">
    <source>
        <dbReference type="PIRSR" id="PIRSR002419-1"/>
    </source>
</evidence>
<dbReference type="GO" id="GO:0005886">
    <property type="term" value="C:plasma membrane"/>
    <property type="evidence" value="ECO:0007669"/>
    <property type="project" value="TreeGrafter"/>
</dbReference>
<dbReference type="CDD" id="cd03127">
    <property type="entry name" value="tetraspanin_LEL"/>
    <property type="match status" value="1"/>
</dbReference>
<keyword evidence="3 7" id="KW-0812">Transmembrane</keyword>
<evidence type="ECO:0000256" key="7">
    <source>
        <dbReference type="RuleBase" id="RU361218"/>
    </source>
</evidence>
<keyword evidence="4 7" id="KW-1133">Transmembrane helix</keyword>
<dbReference type="Proteomes" id="UP000192223">
    <property type="component" value="Unplaced"/>
</dbReference>
<gene>
    <name evidence="9" type="primary">LOC108744343</name>
</gene>
<feature type="transmembrane region" description="Helical" evidence="7">
    <location>
        <begin position="80"/>
        <end position="107"/>
    </location>
</feature>
<keyword evidence="6" id="KW-1015">Disulfide bond</keyword>